<keyword evidence="3" id="KW-1185">Reference proteome</keyword>
<dbReference type="InterPro" id="IPR037523">
    <property type="entry name" value="VOC_core"/>
</dbReference>
<dbReference type="EMBL" id="RBWU01000001">
    <property type="protein sequence ID" value="RKS78758.1"/>
    <property type="molecule type" value="Genomic_DNA"/>
</dbReference>
<feature type="domain" description="VOC" evidence="1">
    <location>
        <begin position="5"/>
        <end position="119"/>
    </location>
</feature>
<dbReference type="GO" id="GO:0051213">
    <property type="term" value="F:dioxygenase activity"/>
    <property type="evidence" value="ECO:0007669"/>
    <property type="project" value="UniProtKB-KW"/>
</dbReference>
<protein>
    <submittedName>
        <fullName evidence="2">3,4-dihydroxy-9,10-secoandrosta-1,3, 5(10)-triene-9,17-dione 4,5-dioxygenase</fullName>
    </submittedName>
</protein>
<evidence type="ECO:0000313" key="3">
    <source>
        <dbReference type="Proteomes" id="UP000274601"/>
    </source>
</evidence>
<sequence length="286" mass="31730">MDIQQLGYTGLNSTDPAAFSAYATDVLGLAEVRSDTGRTGFRMDSFEQRIIIEPSDVDGGAYYGWQLGTSDELRAAADRVQASGVEVTAATAEELEVRRVREMVHFLDPAGHRVELYTGPSVTSEEFTSPRGLGGFVADDLGFGHVVLTTRELEKTQRFYQDVLGFRLSDYMIDSPFSASFMHINGRHHSLALVDGSFFDIPNVLHHFMVEVTDPDEVGLSWDLVQEKDVPVTMSIGKHTNDDMFSFYVESPVGVHTEFGYGGRVIDDATWEVCRLPGPDVWGHKH</sequence>
<gene>
    <name evidence="2" type="ORF">BZB76_0188</name>
</gene>
<feature type="domain" description="VOC" evidence="1">
    <location>
        <begin position="142"/>
        <end position="262"/>
    </location>
</feature>
<evidence type="ECO:0000259" key="1">
    <source>
        <dbReference type="PROSITE" id="PS51819"/>
    </source>
</evidence>
<accession>A0A495QXA6</accession>
<dbReference type="InterPro" id="IPR029068">
    <property type="entry name" value="Glyas_Bleomycin-R_OHBP_Dase"/>
</dbReference>
<name>A0A495QXA6_9ACTN</name>
<dbReference type="Pfam" id="PF22632">
    <property type="entry name" value="BphC_D1"/>
    <property type="match status" value="1"/>
</dbReference>
<dbReference type="InterPro" id="IPR004360">
    <property type="entry name" value="Glyas_Fos-R_dOase_dom"/>
</dbReference>
<comment type="caution">
    <text evidence="2">The sequence shown here is derived from an EMBL/GenBank/DDBJ whole genome shotgun (WGS) entry which is preliminary data.</text>
</comment>
<dbReference type="CDD" id="cd07237">
    <property type="entry name" value="BphC1-RGP6_C_like"/>
    <property type="match status" value="1"/>
</dbReference>
<dbReference type="Proteomes" id="UP000274601">
    <property type="component" value="Unassembled WGS sequence"/>
</dbReference>
<dbReference type="SUPFAM" id="SSF54593">
    <property type="entry name" value="Glyoxalase/Bleomycin resistance protein/Dihydroxybiphenyl dioxygenase"/>
    <property type="match status" value="1"/>
</dbReference>
<dbReference type="AlphaFoldDB" id="A0A495QXA6"/>
<dbReference type="CDD" id="cd07252">
    <property type="entry name" value="BphC1-RGP6_N_like"/>
    <property type="match status" value="1"/>
</dbReference>
<evidence type="ECO:0000313" key="2">
    <source>
        <dbReference type="EMBL" id="RKS78758.1"/>
    </source>
</evidence>
<keyword evidence="2" id="KW-0560">Oxidoreductase</keyword>
<reference evidence="2 3" key="1">
    <citation type="submission" date="2018-10" db="EMBL/GenBank/DDBJ databases">
        <title>Genomic Encyclopedia of Archaeal and Bacterial Type Strains, Phase II (KMG-II): from individual species to whole genera.</title>
        <authorList>
            <person name="Goeker M."/>
        </authorList>
    </citation>
    <scope>NUCLEOTIDE SEQUENCE [LARGE SCALE GENOMIC DNA]</scope>
    <source>
        <strain evidence="2 3">DSM 43383</strain>
    </source>
</reference>
<dbReference type="Pfam" id="PF00903">
    <property type="entry name" value="Glyoxalase"/>
    <property type="match status" value="1"/>
</dbReference>
<keyword evidence="2" id="KW-0223">Dioxygenase</keyword>
<dbReference type="PROSITE" id="PS51819">
    <property type="entry name" value="VOC"/>
    <property type="match status" value="2"/>
</dbReference>
<dbReference type="Gene3D" id="3.10.180.10">
    <property type="entry name" value="2,3-Dihydroxybiphenyl 1,2-Dioxygenase, domain 1"/>
    <property type="match status" value="2"/>
</dbReference>
<dbReference type="RefSeq" id="WP_121432379.1">
    <property type="nucleotide sequence ID" value="NZ_RBWU01000001.1"/>
</dbReference>
<organism evidence="2 3">
    <name type="scientific">Actinomadura pelletieri DSM 43383</name>
    <dbReference type="NCBI Taxonomy" id="1120940"/>
    <lineage>
        <taxon>Bacteria</taxon>
        <taxon>Bacillati</taxon>
        <taxon>Actinomycetota</taxon>
        <taxon>Actinomycetes</taxon>
        <taxon>Streptosporangiales</taxon>
        <taxon>Thermomonosporaceae</taxon>
        <taxon>Actinomadura</taxon>
    </lineage>
</organism>
<proteinExistence type="predicted"/>
<dbReference type="OrthoDB" id="6909416at2"/>